<sequence>MFSLEEKMYSYVIRLKFNASNYAMDYEALLTGLTGSVSKGMKDLHVFMDSPKLVVQIEGNHMPATEEERKYKKEIMDATVPFHRFRITHLLKILNSKAEVLTRLATIKLEFLNQEVLVGIKTRPSVEETSNS</sequence>
<dbReference type="Proteomes" id="UP001151760">
    <property type="component" value="Unassembled WGS sequence"/>
</dbReference>
<dbReference type="GO" id="GO:0003964">
    <property type="term" value="F:RNA-directed DNA polymerase activity"/>
    <property type="evidence" value="ECO:0007669"/>
    <property type="project" value="UniProtKB-KW"/>
</dbReference>
<keyword evidence="2" id="KW-0695">RNA-directed DNA polymerase</keyword>
<reference evidence="2" key="1">
    <citation type="journal article" date="2022" name="Int. J. Mol. Sci.">
        <title>Draft Genome of Tanacetum Coccineum: Genomic Comparison of Closely Related Tanacetum-Family Plants.</title>
        <authorList>
            <person name="Yamashiro T."/>
            <person name="Shiraishi A."/>
            <person name="Nakayama K."/>
            <person name="Satake H."/>
        </authorList>
    </citation>
    <scope>NUCLEOTIDE SEQUENCE</scope>
</reference>
<proteinExistence type="predicted"/>
<dbReference type="InterPro" id="IPR002156">
    <property type="entry name" value="RNaseH_domain"/>
</dbReference>
<reference evidence="2" key="2">
    <citation type="submission" date="2022-01" db="EMBL/GenBank/DDBJ databases">
        <authorList>
            <person name="Yamashiro T."/>
            <person name="Shiraishi A."/>
            <person name="Satake H."/>
            <person name="Nakayama K."/>
        </authorList>
    </citation>
    <scope>NUCLEOTIDE SEQUENCE</scope>
</reference>
<dbReference type="Pfam" id="PF13456">
    <property type="entry name" value="RVT_3"/>
    <property type="match status" value="1"/>
</dbReference>
<evidence type="ECO:0000313" key="3">
    <source>
        <dbReference type="Proteomes" id="UP001151760"/>
    </source>
</evidence>
<dbReference type="PANTHER" id="PTHR48475:SF1">
    <property type="entry name" value="RNASE H TYPE-1 DOMAIN-CONTAINING PROTEIN"/>
    <property type="match status" value="1"/>
</dbReference>
<keyword evidence="2" id="KW-0808">Transferase</keyword>
<dbReference type="Gene3D" id="3.30.420.10">
    <property type="entry name" value="Ribonuclease H-like superfamily/Ribonuclease H"/>
    <property type="match status" value="1"/>
</dbReference>
<gene>
    <name evidence="2" type="ORF">Tco_0627767</name>
</gene>
<dbReference type="InterPro" id="IPR036397">
    <property type="entry name" value="RNaseH_sf"/>
</dbReference>
<evidence type="ECO:0000259" key="1">
    <source>
        <dbReference type="Pfam" id="PF13456"/>
    </source>
</evidence>
<dbReference type="EMBL" id="BQNB010008795">
    <property type="protein sequence ID" value="GJS54405.1"/>
    <property type="molecule type" value="Genomic_DNA"/>
</dbReference>
<keyword evidence="2" id="KW-0548">Nucleotidyltransferase</keyword>
<feature type="domain" description="RNase H type-1" evidence="1">
    <location>
        <begin position="19"/>
        <end position="102"/>
    </location>
</feature>
<name>A0ABQ4WNB8_9ASTR</name>
<evidence type="ECO:0000313" key="2">
    <source>
        <dbReference type="EMBL" id="GJS54405.1"/>
    </source>
</evidence>
<accession>A0ABQ4WNB8</accession>
<organism evidence="2 3">
    <name type="scientific">Tanacetum coccineum</name>
    <dbReference type="NCBI Taxonomy" id="301880"/>
    <lineage>
        <taxon>Eukaryota</taxon>
        <taxon>Viridiplantae</taxon>
        <taxon>Streptophyta</taxon>
        <taxon>Embryophyta</taxon>
        <taxon>Tracheophyta</taxon>
        <taxon>Spermatophyta</taxon>
        <taxon>Magnoliopsida</taxon>
        <taxon>eudicotyledons</taxon>
        <taxon>Gunneridae</taxon>
        <taxon>Pentapetalae</taxon>
        <taxon>asterids</taxon>
        <taxon>campanulids</taxon>
        <taxon>Asterales</taxon>
        <taxon>Asteraceae</taxon>
        <taxon>Asteroideae</taxon>
        <taxon>Anthemideae</taxon>
        <taxon>Anthemidinae</taxon>
        <taxon>Tanacetum</taxon>
    </lineage>
</organism>
<dbReference type="PANTHER" id="PTHR48475">
    <property type="entry name" value="RIBONUCLEASE H"/>
    <property type="match status" value="1"/>
</dbReference>
<keyword evidence="3" id="KW-1185">Reference proteome</keyword>
<comment type="caution">
    <text evidence="2">The sequence shown here is derived from an EMBL/GenBank/DDBJ whole genome shotgun (WGS) entry which is preliminary data.</text>
</comment>
<protein>
    <submittedName>
        <fullName evidence="2">Reverse transcriptase domain-containing protein</fullName>
    </submittedName>
</protein>